<gene>
    <name evidence="1" type="ORF">M407DRAFT_22746</name>
</gene>
<dbReference type="AlphaFoldDB" id="A0A0C3L2L6"/>
<dbReference type="Gene3D" id="3.80.10.10">
    <property type="entry name" value="Ribonuclease Inhibitor"/>
    <property type="match status" value="1"/>
</dbReference>
<name>A0A0C3L2L6_9AGAM</name>
<evidence type="ECO:0000313" key="2">
    <source>
        <dbReference type="Proteomes" id="UP000054248"/>
    </source>
</evidence>
<keyword evidence="2" id="KW-1185">Reference proteome</keyword>
<reference evidence="1 2" key="1">
    <citation type="submission" date="2014-04" db="EMBL/GenBank/DDBJ databases">
        <authorList>
            <consortium name="DOE Joint Genome Institute"/>
            <person name="Kuo A."/>
            <person name="Girlanda M."/>
            <person name="Perotto S."/>
            <person name="Kohler A."/>
            <person name="Nagy L.G."/>
            <person name="Floudas D."/>
            <person name="Copeland A."/>
            <person name="Barry K.W."/>
            <person name="Cichocki N."/>
            <person name="Veneault-Fourrey C."/>
            <person name="LaButti K."/>
            <person name="Lindquist E.A."/>
            <person name="Lipzen A."/>
            <person name="Lundell T."/>
            <person name="Morin E."/>
            <person name="Murat C."/>
            <person name="Sun H."/>
            <person name="Tunlid A."/>
            <person name="Henrissat B."/>
            <person name="Grigoriev I.V."/>
            <person name="Hibbett D.S."/>
            <person name="Martin F."/>
            <person name="Nordberg H.P."/>
            <person name="Cantor M.N."/>
            <person name="Hua S.X."/>
        </authorList>
    </citation>
    <scope>NUCLEOTIDE SEQUENCE [LARGE SCALE GENOMIC DNA]</scope>
    <source>
        <strain evidence="1 2">MUT 4182</strain>
    </source>
</reference>
<dbReference type="OrthoDB" id="3224124at2759"/>
<dbReference type="HOGENOM" id="CLU_033577_0_0_1"/>
<dbReference type="Proteomes" id="UP000054248">
    <property type="component" value="Unassembled WGS sequence"/>
</dbReference>
<proteinExistence type="predicted"/>
<dbReference type="InterPro" id="IPR032675">
    <property type="entry name" value="LRR_dom_sf"/>
</dbReference>
<evidence type="ECO:0008006" key="3">
    <source>
        <dbReference type="Google" id="ProtNLM"/>
    </source>
</evidence>
<reference evidence="2" key="2">
    <citation type="submission" date="2015-01" db="EMBL/GenBank/DDBJ databases">
        <title>Evolutionary Origins and Diversification of the Mycorrhizal Mutualists.</title>
        <authorList>
            <consortium name="DOE Joint Genome Institute"/>
            <consortium name="Mycorrhizal Genomics Consortium"/>
            <person name="Kohler A."/>
            <person name="Kuo A."/>
            <person name="Nagy L.G."/>
            <person name="Floudas D."/>
            <person name="Copeland A."/>
            <person name="Barry K.W."/>
            <person name="Cichocki N."/>
            <person name="Veneault-Fourrey C."/>
            <person name="LaButti K."/>
            <person name="Lindquist E.A."/>
            <person name="Lipzen A."/>
            <person name="Lundell T."/>
            <person name="Morin E."/>
            <person name="Murat C."/>
            <person name="Riley R."/>
            <person name="Ohm R."/>
            <person name="Sun H."/>
            <person name="Tunlid A."/>
            <person name="Henrissat B."/>
            <person name="Grigoriev I.V."/>
            <person name="Hibbett D.S."/>
            <person name="Martin F."/>
        </authorList>
    </citation>
    <scope>NUCLEOTIDE SEQUENCE [LARGE SCALE GENOMIC DNA]</scope>
    <source>
        <strain evidence="2">MUT 4182</strain>
    </source>
</reference>
<evidence type="ECO:0000313" key="1">
    <source>
        <dbReference type="EMBL" id="KIO27978.1"/>
    </source>
</evidence>
<dbReference type="EMBL" id="KN823000">
    <property type="protein sequence ID" value="KIO27978.1"/>
    <property type="molecule type" value="Genomic_DNA"/>
</dbReference>
<accession>A0A0C3L2L6</accession>
<sequence>MSPIQDIVAFAVRTYLEHYSTSEQSTLLATDTSLATEPAKDSMVDVLKNLQSLVNEEMTKQSTDLKRRRNREHSRIYQLPQEVFVEIMLAATSFALNITDAFTLMRVSKYWFDTVAQCPHIWSRLNVVTRPQPGVMTMMRTLRGPVEVQCDEEPEFVLDGSLADLFTLDPTRLRALVWKWSSRTEELHSFFRERNSNIVDLAVDRLATFSSQRRFDLSTEGLCLRHLDLRRVTLPWTSPRLSQLQTLSIEDLQYEEPSIHDLYLILSSSPALRRIRIQHFGDANQEQHDASRAITQPLFLPELRSLRLDWVPSIIINTLVPLIRSPSCQYLEVRPQSREPVEPLEPSKRLEPSDAILDLLISSINGQSTLDIMVEEKQGYLSVFLISSRSLRRRGTWGDWDDPETGISIKLFTSTVESLRNLFEGLTSRLHAARWKPEALDLSFYLSEDTLDTETVTALLSNFALTFPTITRLDLSLPSSSNYCYALRLLEDGIPDLTSLIMHRTHAGSRKEWANGIKAFLERRYPPRPQGDPSVRQTVSRLAKIYVPMEMGECLRQEWPATSLSMGDVLSNIEAIL</sequence>
<protein>
    <recommendedName>
        <fullName evidence="3">F-box domain-containing protein</fullName>
    </recommendedName>
</protein>
<organism evidence="1 2">
    <name type="scientific">Tulasnella calospora MUT 4182</name>
    <dbReference type="NCBI Taxonomy" id="1051891"/>
    <lineage>
        <taxon>Eukaryota</taxon>
        <taxon>Fungi</taxon>
        <taxon>Dikarya</taxon>
        <taxon>Basidiomycota</taxon>
        <taxon>Agaricomycotina</taxon>
        <taxon>Agaricomycetes</taxon>
        <taxon>Cantharellales</taxon>
        <taxon>Tulasnellaceae</taxon>
        <taxon>Tulasnella</taxon>
    </lineage>
</organism>